<evidence type="ECO:0000313" key="1">
    <source>
        <dbReference type="EMBL" id="KAA6316776.1"/>
    </source>
</evidence>
<proteinExistence type="predicted"/>
<dbReference type="AlphaFoldDB" id="A0A5J4Q4D2"/>
<gene>
    <name evidence="1" type="ORF">EZS27_032965</name>
</gene>
<reference evidence="1" key="1">
    <citation type="submission" date="2019-03" db="EMBL/GenBank/DDBJ databases">
        <title>Single cell metagenomics reveals metabolic interactions within the superorganism composed of flagellate Streblomastix strix and complex community of Bacteroidetes bacteria on its surface.</title>
        <authorList>
            <person name="Treitli S.C."/>
            <person name="Kolisko M."/>
            <person name="Husnik F."/>
            <person name="Keeling P."/>
            <person name="Hampl V."/>
        </authorList>
    </citation>
    <scope>NUCLEOTIDE SEQUENCE</scope>
    <source>
        <strain evidence="1">STM</strain>
    </source>
</reference>
<feature type="non-terminal residue" evidence="1">
    <location>
        <position position="1"/>
    </location>
</feature>
<accession>A0A5J4Q4D2</accession>
<sequence length="109" mass="12560">YSLNLFRQLDSSGNSDTKSSKFMAFFLLITKISTVGEIKDSHIFLLVLSSKKTMGNFIPLKRKKRLANQPLTVFTDKTQVSLYYPLEYDVETIRGIEEYIRGHSLIYSL</sequence>
<dbReference type="EMBL" id="SNRY01004760">
    <property type="protein sequence ID" value="KAA6316776.1"/>
    <property type="molecule type" value="Genomic_DNA"/>
</dbReference>
<comment type="caution">
    <text evidence="1">The sequence shown here is derived from an EMBL/GenBank/DDBJ whole genome shotgun (WGS) entry which is preliminary data.</text>
</comment>
<protein>
    <submittedName>
        <fullName evidence="1">Uncharacterized protein</fullName>
    </submittedName>
</protein>
<name>A0A5J4Q4D2_9ZZZZ</name>
<organism evidence="1">
    <name type="scientific">termite gut metagenome</name>
    <dbReference type="NCBI Taxonomy" id="433724"/>
    <lineage>
        <taxon>unclassified sequences</taxon>
        <taxon>metagenomes</taxon>
        <taxon>organismal metagenomes</taxon>
    </lineage>
</organism>